<feature type="region of interest" description="Disordered" evidence="6">
    <location>
        <begin position="235"/>
        <end position="266"/>
    </location>
</feature>
<dbReference type="PANTHER" id="PTHR23504">
    <property type="entry name" value="MAJOR FACILITATOR SUPERFAMILY DOMAIN-CONTAINING PROTEIN 10"/>
    <property type="match status" value="1"/>
</dbReference>
<feature type="transmembrane region" description="Helical" evidence="7">
    <location>
        <begin position="107"/>
        <end position="128"/>
    </location>
</feature>
<feature type="transmembrane region" description="Helical" evidence="7">
    <location>
        <begin position="278"/>
        <end position="301"/>
    </location>
</feature>
<comment type="caution">
    <text evidence="9">The sequence shown here is derived from an EMBL/GenBank/DDBJ whole genome shotgun (WGS) entry which is preliminary data.</text>
</comment>
<feature type="transmembrane region" description="Helical" evidence="7">
    <location>
        <begin position="12"/>
        <end position="31"/>
    </location>
</feature>
<dbReference type="PROSITE" id="PS50850">
    <property type="entry name" value="MFS"/>
    <property type="match status" value="1"/>
</dbReference>
<feature type="transmembrane region" description="Helical" evidence="7">
    <location>
        <begin position="140"/>
        <end position="163"/>
    </location>
</feature>
<evidence type="ECO:0000256" key="2">
    <source>
        <dbReference type="ARBA" id="ARBA00022448"/>
    </source>
</evidence>
<dbReference type="Gene3D" id="1.20.1250.20">
    <property type="entry name" value="MFS general substrate transporter like domains"/>
    <property type="match status" value="1"/>
</dbReference>
<dbReference type="AlphaFoldDB" id="A0A317VFZ0"/>
<keyword evidence="2" id="KW-0813">Transport</keyword>
<organism evidence="9 10">
    <name type="scientific">Aspergillus heteromorphus CBS 117.55</name>
    <dbReference type="NCBI Taxonomy" id="1448321"/>
    <lineage>
        <taxon>Eukaryota</taxon>
        <taxon>Fungi</taxon>
        <taxon>Dikarya</taxon>
        <taxon>Ascomycota</taxon>
        <taxon>Pezizomycotina</taxon>
        <taxon>Eurotiomycetes</taxon>
        <taxon>Eurotiomycetidae</taxon>
        <taxon>Eurotiales</taxon>
        <taxon>Aspergillaceae</taxon>
        <taxon>Aspergillus</taxon>
        <taxon>Aspergillus subgen. Circumdati</taxon>
    </lineage>
</organism>
<dbReference type="GO" id="GO:0016020">
    <property type="term" value="C:membrane"/>
    <property type="evidence" value="ECO:0007669"/>
    <property type="project" value="UniProtKB-SubCell"/>
</dbReference>
<feature type="transmembrane region" description="Helical" evidence="7">
    <location>
        <begin position="423"/>
        <end position="443"/>
    </location>
</feature>
<evidence type="ECO:0000256" key="4">
    <source>
        <dbReference type="ARBA" id="ARBA00022989"/>
    </source>
</evidence>
<feature type="transmembrane region" description="Helical" evidence="7">
    <location>
        <begin position="335"/>
        <end position="354"/>
    </location>
</feature>
<evidence type="ECO:0000256" key="7">
    <source>
        <dbReference type="SAM" id="Phobius"/>
    </source>
</evidence>
<dbReference type="GO" id="GO:0022857">
    <property type="term" value="F:transmembrane transporter activity"/>
    <property type="evidence" value="ECO:0007669"/>
    <property type="project" value="InterPro"/>
</dbReference>
<feature type="transmembrane region" description="Helical" evidence="7">
    <location>
        <begin position="183"/>
        <end position="207"/>
    </location>
</feature>
<feature type="transmembrane region" description="Helical" evidence="7">
    <location>
        <begin position="82"/>
        <end position="101"/>
    </location>
</feature>
<evidence type="ECO:0000256" key="1">
    <source>
        <dbReference type="ARBA" id="ARBA00004141"/>
    </source>
</evidence>
<dbReference type="InterPro" id="IPR020846">
    <property type="entry name" value="MFS_dom"/>
</dbReference>
<name>A0A317VFZ0_9EURO</name>
<feature type="domain" description="Major facilitator superfamily (MFS) profile" evidence="8">
    <location>
        <begin position="12"/>
        <end position="487"/>
    </location>
</feature>
<evidence type="ECO:0000256" key="5">
    <source>
        <dbReference type="ARBA" id="ARBA00023136"/>
    </source>
</evidence>
<dbReference type="VEuPathDB" id="FungiDB:BO70DRAFT_297931"/>
<feature type="transmembrane region" description="Helical" evidence="7">
    <location>
        <begin position="463"/>
        <end position="483"/>
    </location>
</feature>
<dbReference type="CDD" id="cd17330">
    <property type="entry name" value="MFS_SLC46_TetA_like"/>
    <property type="match status" value="1"/>
</dbReference>
<accession>A0A317VFZ0</accession>
<feature type="transmembrane region" description="Helical" evidence="7">
    <location>
        <begin position="366"/>
        <end position="386"/>
    </location>
</feature>
<evidence type="ECO:0000259" key="8">
    <source>
        <dbReference type="PROSITE" id="PS50850"/>
    </source>
</evidence>
<keyword evidence="3 7" id="KW-0812">Transmembrane</keyword>
<dbReference type="InterPro" id="IPR011701">
    <property type="entry name" value="MFS"/>
</dbReference>
<feature type="transmembrane region" description="Helical" evidence="7">
    <location>
        <begin position="51"/>
        <end position="70"/>
    </location>
</feature>
<gene>
    <name evidence="9" type="ORF">BO70DRAFT_297931</name>
</gene>
<dbReference type="EMBL" id="MSFL01000026">
    <property type="protein sequence ID" value="PWY72359.1"/>
    <property type="molecule type" value="Genomic_DNA"/>
</dbReference>
<dbReference type="Pfam" id="PF07690">
    <property type="entry name" value="MFS_1"/>
    <property type="match status" value="1"/>
</dbReference>
<sequence>MLENTPRLPVRQLLILSICRFAEPVVLTSVLPYLPEMIESLHIPPALVPKYVGLTTAITSLSQATMAITWGSLSDTYGRKPIILLGLFFTMFFSLVFGFSTSLPMLIISRGFLGLMNGNVGIIRTMVAEMVPQKELQPRAFSVMPLVWTVGSIFGPAFGGALAKPVEKFGSVFGGDEGLWGRFPFALPNVLAAGFFVVGIATGWLFLEETLASKKNQRDHGLVLGRALTSCGRHRDEKTQSLGRDDERTALLRDAPKTAKKPAKKPSWADVFSPQSKLILLAYSLMSMHTMAFDSLLPVFLHTPVQQIDGNPDVRLPFKFVGGFGDIDSQTIGTFYTLIGILGMLIQFLIFPIAAHRLGILPCLKIVVLIFPLLYLLTPFTALVPSPSFRNVTIFFLMLGKLSASIFGFPCITVLLTNSATSLGVLGTLNGVGTSFSAIGRAVGPALTGQAFSWGLREGFIVVPWWLLALFGAVSAVPVFCVVEGDGFDGGAGDDEEEEVEVEEEVEEEERGRGRTGYGAVASR</sequence>
<evidence type="ECO:0000256" key="3">
    <source>
        <dbReference type="ARBA" id="ARBA00022692"/>
    </source>
</evidence>
<dbReference type="InterPro" id="IPR036259">
    <property type="entry name" value="MFS_trans_sf"/>
</dbReference>
<proteinExistence type="predicted"/>
<keyword evidence="4 7" id="KW-1133">Transmembrane helix</keyword>
<feature type="compositionally biased region" description="Basic and acidic residues" evidence="6">
    <location>
        <begin position="235"/>
        <end position="257"/>
    </location>
</feature>
<protein>
    <submittedName>
        <fullName evidence="9">MFS transporter</fullName>
    </submittedName>
</protein>
<feature type="transmembrane region" description="Helical" evidence="7">
    <location>
        <begin position="392"/>
        <end position="416"/>
    </location>
</feature>
<dbReference type="PANTHER" id="PTHR23504:SF8">
    <property type="entry name" value="TRANSPORTER, PUTATIVE (AFU_ORTHOLOGUE AFUA_1G03730)-RELATED"/>
    <property type="match status" value="1"/>
</dbReference>
<evidence type="ECO:0000313" key="10">
    <source>
        <dbReference type="Proteomes" id="UP000247233"/>
    </source>
</evidence>
<dbReference type="Proteomes" id="UP000247233">
    <property type="component" value="Unassembled WGS sequence"/>
</dbReference>
<dbReference type="SUPFAM" id="SSF103473">
    <property type="entry name" value="MFS general substrate transporter"/>
    <property type="match status" value="1"/>
</dbReference>
<comment type="subcellular location">
    <subcellularLocation>
        <location evidence="1">Membrane</location>
        <topology evidence="1">Multi-pass membrane protein</topology>
    </subcellularLocation>
</comment>
<dbReference type="OrthoDB" id="10262656at2759"/>
<dbReference type="RefSeq" id="XP_025396461.1">
    <property type="nucleotide sequence ID" value="XM_025539586.1"/>
</dbReference>
<keyword evidence="10" id="KW-1185">Reference proteome</keyword>
<feature type="region of interest" description="Disordered" evidence="6">
    <location>
        <begin position="489"/>
        <end position="524"/>
    </location>
</feature>
<dbReference type="GeneID" id="37061823"/>
<keyword evidence="5 7" id="KW-0472">Membrane</keyword>
<evidence type="ECO:0000256" key="6">
    <source>
        <dbReference type="SAM" id="MobiDB-lite"/>
    </source>
</evidence>
<reference evidence="9 10" key="1">
    <citation type="submission" date="2016-12" db="EMBL/GenBank/DDBJ databases">
        <title>The genomes of Aspergillus section Nigri reveals drivers in fungal speciation.</title>
        <authorList>
            <consortium name="DOE Joint Genome Institute"/>
            <person name="Vesth T.C."/>
            <person name="Nybo J."/>
            <person name="Theobald S."/>
            <person name="Brandl J."/>
            <person name="Frisvad J.C."/>
            <person name="Nielsen K.F."/>
            <person name="Lyhne E.K."/>
            <person name="Kogle M.E."/>
            <person name="Kuo A."/>
            <person name="Riley R."/>
            <person name="Clum A."/>
            <person name="Nolan M."/>
            <person name="Lipzen A."/>
            <person name="Salamov A."/>
            <person name="Henrissat B."/>
            <person name="Wiebenga A."/>
            <person name="De Vries R.P."/>
            <person name="Grigoriev I.V."/>
            <person name="Mortensen U.H."/>
            <person name="Andersen M.R."/>
            <person name="Baker S.E."/>
        </authorList>
    </citation>
    <scope>NUCLEOTIDE SEQUENCE [LARGE SCALE GENOMIC DNA]</scope>
    <source>
        <strain evidence="9 10">CBS 117.55</strain>
    </source>
</reference>
<evidence type="ECO:0000313" key="9">
    <source>
        <dbReference type="EMBL" id="PWY72359.1"/>
    </source>
</evidence>
<feature type="compositionally biased region" description="Acidic residues" evidence="6">
    <location>
        <begin position="492"/>
        <end position="509"/>
    </location>
</feature>